<accession>A0A3S9W7D0</accession>
<keyword evidence="4 7" id="KW-0812">Transmembrane</keyword>
<evidence type="ECO:0000256" key="5">
    <source>
        <dbReference type="ARBA" id="ARBA00022989"/>
    </source>
</evidence>
<feature type="domain" description="Bacterial sugar transferase" evidence="8">
    <location>
        <begin position="346"/>
        <end position="535"/>
    </location>
</feature>
<feature type="transmembrane region" description="Helical" evidence="7">
    <location>
        <begin position="151"/>
        <end position="171"/>
    </location>
</feature>
<dbReference type="Proteomes" id="UP000276888">
    <property type="component" value="Chromosome"/>
</dbReference>
<evidence type="ECO:0000256" key="1">
    <source>
        <dbReference type="ARBA" id="ARBA00004141"/>
    </source>
</evidence>
<organism evidence="9 10">
    <name type="scientific">Microbacterium lemovicicum</name>
    <dbReference type="NCBI Taxonomy" id="1072463"/>
    <lineage>
        <taxon>Bacteria</taxon>
        <taxon>Bacillati</taxon>
        <taxon>Actinomycetota</taxon>
        <taxon>Actinomycetes</taxon>
        <taxon>Micrococcales</taxon>
        <taxon>Microbacteriaceae</taxon>
        <taxon>Microbacterium</taxon>
    </lineage>
</organism>
<evidence type="ECO:0000256" key="7">
    <source>
        <dbReference type="SAM" id="Phobius"/>
    </source>
</evidence>
<comment type="similarity">
    <text evidence="2">Belongs to the bacterial sugar transferase family.</text>
</comment>
<dbReference type="PANTHER" id="PTHR30576:SF10">
    <property type="entry name" value="SLL5057 PROTEIN"/>
    <property type="match status" value="1"/>
</dbReference>
<evidence type="ECO:0000313" key="10">
    <source>
        <dbReference type="Proteomes" id="UP000276888"/>
    </source>
</evidence>
<dbReference type="EMBL" id="CP031423">
    <property type="protein sequence ID" value="AZS35904.1"/>
    <property type="molecule type" value="Genomic_DNA"/>
</dbReference>
<evidence type="ECO:0000256" key="3">
    <source>
        <dbReference type="ARBA" id="ARBA00022679"/>
    </source>
</evidence>
<dbReference type="Pfam" id="PF02397">
    <property type="entry name" value="Bac_transf"/>
    <property type="match status" value="1"/>
</dbReference>
<evidence type="ECO:0000256" key="4">
    <source>
        <dbReference type="ARBA" id="ARBA00022692"/>
    </source>
</evidence>
<feature type="transmembrane region" description="Helical" evidence="7">
    <location>
        <begin position="113"/>
        <end position="130"/>
    </location>
</feature>
<dbReference type="Gene3D" id="3.40.50.720">
    <property type="entry name" value="NAD(P)-binding Rossmann-like Domain"/>
    <property type="match status" value="1"/>
</dbReference>
<proteinExistence type="inferred from homology"/>
<evidence type="ECO:0000256" key="6">
    <source>
        <dbReference type="ARBA" id="ARBA00023136"/>
    </source>
</evidence>
<reference evidence="9 10" key="1">
    <citation type="submission" date="2018-08" db="EMBL/GenBank/DDBJ databases">
        <title>Microbacterium lemovicicum sp. nov., a bacterium isolated from a natural uranium-rich soil.</title>
        <authorList>
            <person name="ORTET P."/>
        </authorList>
    </citation>
    <scope>NUCLEOTIDE SEQUENCE [LARGE SCALE GENOMIC DNA]</scope>
    <source>
        <strain evidence="9 10">Viu22</strain>
    </source>
</reference>
<dbReference type="InterPro" id="IPR003362">
    <property type="entry name" value="Bact_transf"/>
</dbReference>
<dbReference type="EC" id="2.7.8.31" evidence="9"/>
<dbReference type="PANTHER" id="PTHR30576">
    <property type="entry name" value="COLANIC BIOSYNTHESIS UDP-GLUCOSE LIPID CARRIER TRANSFERASE"/>
    <property type="match status" value="1"/>
</dbReference>
<evidence type="ECO:0000256" key="2">
    <source>
        <dbReference type="ARBA" id="ARBA00006464"/>
    </source>
</evidence>
<keyword evidence="10" id="KW-1185">Reference proteome</keyword>
<protein>
    <submittedName>
        <fullName evidence="9">UDP-glucose:undecaprenyl-phosphate glucose-1-phosphate transferase</fullName>
        <ecNumber evidence="9">2.7.8.31</ecNumber>
    </submittedName>
</protein>
<feature type="transmembrane region" description="Helical" evidence="7">
    <location>
        <begin position="353"/>
        <end position="374"/>
    </location>
</feature>
<keyword evidence="3 9" id="KW-0808">Transferase</keyword>
<dbReference type="Pfam" id="PF13727">
    <property type="entry name" value="CoA_binding_3"/>
    <property type="match status" value="1"/>
</dbReference>
<dbReference type="KEGG" id="mlv:CVS47_00502"/>
<dbReference type="GO" id="GO:0089702">
    <property type="term" value="F:undecaprenyl-phosphate glucose phosphotransferase activity"/>
    <property type="evidence" value="ECO:0007669"/>
    <property type="project" value="UniProtKB-EC"/>
</dbReference>
<dbReference type="AlphaFoldDB" id="A0A3S9W7D0"/>
<dbReference type="InterPro" id="IPR017475">
    <property type="entry name" value="EPS_sugar_tfrase"/>
</dbReference>
<feature type="transmembrane region" description="Helical" evidence="7">
    <location>
        <begin position="80"/>
        <end position="101"/>
    </location>
</feature>
<dbReference type="NCBIfam" id="TIGR03025">
    <property type="entry name" value="EPS_sugtrans"/>
    <property type="match status" value="1"/>
</dbReference>
<gene>
    <name evidence="9" type="primary">gumD_2</name>
    <name evidence="9" type="ORF">CVS47_00502</name>
</gene>
<evidence type="ECO:0000313" key="9">
    <source>
        <dbReference type="EMBL" id="AZS35904.1"/>
    </source>
</evidence>
<evidence type="ECO:0000259" key="8">
    <source>
        <dbReference type="Pfam" id="PF02397"/>
    </source>
</evidence>
<feature type="transmembrane region" description="Helical" evidence="7">
    <location>
        <begin position="177"/>
        <end position="196"/>
    </location>
</feature>
<keyword evidence="6 7" id="KW-0472">Membrane</keyword>
<name>A0A3S9W7D0_9MICO</name>
<keyword evidence="5 7" id="KW-1133">Transmembrane helix</keyword>
<comment type="subcellular location">
    <subcellularLocation>
        <location evidence="1">Membrane</location>
        <topology evidence="1">Multi-pass membrane protein</topology>
    </subcellularLocation>
</comment>
<dbReference type="GO" id="GO:0016020">
    <property type="term" value="C:membrane"/>
    <property type="evidence" value="ECO:0007669"/>
    <property type="project" value="UniProtKB-SubCell"/>
</dbReference>
<sequence length="542" mass="59220">MKIDLDVQIPGEHEAGTELHTPERVMRPAGLLPVRPRASVAPPAADPESAPVVAQFDRTPRSGFHGWTAGYARRLLFSDLLVLVLVVYGTQVLWLGVGAAKVAMAADTRLTDVSYWMFSALLVVLWMVGLSMADTRSPRVVGTGSMEYVRVANSSFVVFSVVIIASFLLQFDVARGYLLVALPTGILLLMAERSLWRHWLLRRRRTGDYSSRVLLIGSEQSVERIAHELTRTPGAGYHVVGACIPTGQVGATIGATEIPVMGNVNDISAAMRAVGADTVVVTSTDELPPFKVKQISWQLEAGRQHLVLAPSIVDIAGPRLHTRPVAGLPLIHVETPRFSKGQLFLKRITDLSASLLGVIVLSPVFLFLIITIRLSSDGPIFFRQKRIGLKGREFTMLKFRTMVPDAEALLPGLLAAQRDAGNEILFKMTNDPRVTPIGRIMRKFSLDELPQLFNVIGGSMSLVGPRPPLASEVEKYADHVHRRFLAKPGITGAWQVGGRSTLSWEDSVRLDLSYVENWSLAGDILILLKTGKAVLRPGMTAA</sequence>